<keyword evidence="5" id="KW-1015">Disulfide bond</keyword>
<evidence type="ECO:0000256" key="6">
    <source>
        <dbReference type="RuleBase" id="RU364124"/>
    </source>
</evidence>
<protein>
    <recommendedName>
        <fullName evidence="6">Beta-microseminoprotein</fullName>
    </recommendedName>
</protein>
<proteinExistence type="inferred from homology"/>
<evidence type="ECO:0000256" key="1">
    <source>
        <dbReference type="ARBA" id="ARBA00004613"/>
    </source>
</evidence>
<evidence type="ECO:0000256" key="4">
    <source>
        <dbReference type="ARBA" id="ARBA00022729"/>
    </source>
</evidence>
<dbReference type="EMBL" id="JACAGB010000035">
    <property type="protein sequence ID" value="KAF6294162.1"/>
    <property type="molecule type" value="Genomic_DNA"/>
</dbReference>
<reference evidence="7 8" key="1">
    <citation type="journal article" date="2020" name="Nature">
        <title>Six reference-quality genomes reveal evolution of bat adaptations.</title>
        <authorList>
            <person name="Jebb D."/>
            <person name="Huang Z."/>
            <person name="Pippel M."/>
            <person name="Hughes G.M."/>
            <person name="Lavrichenko K."/>
            <person name="Devanna P."/>
            <person name="Winkler S."/>
            <person name="Jermiin L.S."/>
            <person name="Skirmuntt E.C."/>
            <person name="Katzourakis A."/>
            <person name="Burkitt-Gray L."/>
            <person name="Ray D.A."/>
            <person name="Sullivan K.A.M."/>
            <person name="Roscito J.G."/>
            <person name="Kirilenko B.M."/>
            <person name="Davalos L.M."/>
            <person name="Corthals A.P."/>
            <person name="Power M.L."/>
            <person name="Jones G."/>
            <person name="Ransome R.D."/>
            <person name="Dechmann D.K.N."/>
            <person name="Locatelli A.G."/>
            <person name="Puechmaille S.J."/>
            <person name="Fedrigo O."/>
            <person name="Jarvis E.D."/>
            <person name="Hiller M."/>
            <person name="Vernes S.C."/>
            <person name="Myers E.W."/>
            <person name="Teeling E.C."/>
        </authorList>
    </citation>
    <scope>NUCLEOTIDE SEQUENCE [LARGE SCALE GENOMIC DNA]</scope>
    <source>
        <strain evidence="7">MPipKuh1</strain>
        <tissue evidence="7">Flight muscle</tissue>
    </source>
</reference>
<dbReference type="Proteomes" id="UP000558488">
    <property type="component" value="Unassembled WGS sequence"/>
</dbReference>
<keyword evidence="3 6" id="KW-0964">Secreted</keyword>
<dbReference type="Gene3D" id="2.10.70.10">
    <property type="entry name" value="Complement Module, domain 1"/>
    <property type="match status" value="1"/>
</dbReference>
<keyword evidence="4 6" id="KW-0732">Signal</keyword>
<evidence type="ECO:0000313" key="7">
    <source>
        <dbReference type="EMBL" id="KAF6294162.1"/>
    </source>
</evidence>
<dbReference type="InterPro" id="IPR008735">
    <property type="entry name" value="PSP94"/>
</dbReference>
<dbReference type="GO" id="GO:0005576">
    <property type="term" value="C:extracellular region"/>
    <property type="evidence" value="ECO:0007669"/>
    <property type="project" value="UniProtKB-SubCell"/>
</dbReference>
<comment type="subcellular location">
    <subcellularLocation>
        <location evidence="1 6">Secreted</location>
    </subcellularLocation>
</comment>
<dbReference type="Gene3D" id="2.20.25.590">
    <property type="match status" value="1"/>
</dbReference>
<gene>
    <name evidence="7" type="ORF">mPipKuh1_011853</name>
</gene>
<evidence type="ECO:0000256" key="2">
    <source>
        <dbReference type="ARBA" id="ARBA00010352"/>
    </source>
</evidence>
<comment type="caution">
    <text evidence="7">The sequence shown here is derived from an EMBL/GenBank/DDBJ whole genome shotgun (WGS) entry which is preliminary data.</text>
</comment>
<feature type="signal peptide" evidence="6">
    <location>
        <begin position="1"/>
        <end position="25"/>
    </location>
</feature>
<dbReference type="PANTHER" id="PTHR10500">
    <property type="entry name" value="BETA-MICROSEMINOPROTEIN"/>
    <property type="match status" value="1"/>
</dbReference>
<dbReference type="Pfam" id="PF05825">
    <property type="entry name" value="PSP94"/>
    <property type="match status" value="1"/>
</dbReference>
<feature type="chain" id="PRO_5029936503" description="Beta-microseminoprotein" evidence="6">
    <location>
        <begin position="26"/>
        <end position="119"/>
    </location>
</feature>
<organism evidence="7 8">
    <name type="scientific">Pipistrellus kuhlii</name>
    <name type="common">Kuhl's pipistrelle</name>
    <dbReference type="NCBI Taxonomy" id="59472"/>
    <lineage>
        <taxon>Eukaryota</taxon>
        <taxon>Metazoa</taxon>
        <taxon>Chordata</taxon>
        <taxon>Craniata</taxon>
        <taxon>Vertebrata</taxon>
        <taxon>Euteleostomi</taxon>
        <taxon>Mammalia</taxon>
        <taxon>Eutheria</taxon>
        <taxon>Laurasiatheria</taxon>
        <taxon>Chiroptera</taxon>
        <taxon>Yangochiroptera</taxon>
        <taxon>Vespertilionidae</taxon>
        <taxon>Pipistrellus</taxon>
    </lineage>
</organism>
<comment type="similarity">
    <text evidence="2 6">Belongs to the beta-microseminoprotein family.</text>
</comment>
<accession>A0A7J7T0D3</accession>
<dbReference type="PANTHER" id="PTHR10500:SF8">
    <property type="entry name" value="BETA-MICROSEMINOPROTEIN"/>
    <property type="match status" value="1"/>
</dbReference>
<keyword evidence="8" id="KW-1185">Reference proteome</keyword>
<dbReference type="AlphaFoldDB" id="A0A7J7T0D3"/>
<sequence>MSFTLQNALLGSLVVLASIVTLCNAQCFFIPKRHHPGDNLKECRDLDGFTYPMNSKWKNNKCEECSCNPAGISCCNIAAVPVGYNELKCNKLFNPKTCTYTVVEKKNPKKFCDVQQWVM</sequence>
<name>A0A7J7T0D3_PIPKU</name>
<evidence type="ECO:0000256" key="3">
    <source>
        <dbReference type="ARBA" id="ARBA00022525"/>
    </source>
</evidence>
<evidence type="ECO:0000256" key="5">
    <source>
        <dbReference type="ARBA" id="ARBA00023157"/>
    </source>
</evidence>
<dbReference type="OrthoDB" id="6076852at2759"/>
<evidence type="ECO:0000313" key="8">
    <source>
        <dbReference type="Proteomes" id="UP000558488"/>
    </source>
</evidence>